<dbReference type="GO" id="GO:0052621">
    <property type="term" value="F:diguanylate cyclase activity"/>
    <property type="evidence" value="ECO:0007669"/>
    <property type="project" value="UniProtKB-EC"/>
</dbReference>
<dbReference type="Pfam" id="PF01590">
    <property type="entry name" value="GAF"/>
    <property type="match status" value="1"/>
</dbReference>
<feature type="domain" description="PAS" evidence="1">
    <location>
        <begin position="715"/>
        <end position="741"/>
    </location>
</feature>
<dbReference type="SMART" id="SM00065">
    <property type="entry name" value="GAF"/>
    <property type="match status" value="1"/>
</dbReference>
<dbReference type="Gene3D" id="2.10.70.100">
    <property type="match status" value="1"/>
</dbReference>
<feature type="domain" description="PAS" evidence="1">
    <location>
        <begin position="425"/>
        <end position="498"/>
    </location>
</feature>
<dbReference type="Gene3D" id="3.30.70.270">
    <property type="match status" value="1"/>
</dbReference>
<proteinExistence type="predicted"/>
<keyword evidence="6" id="KW-1185">Reference proteome</keyword>
<feature type="domain" description="PAC" evidence="2">
    <location>
        <begin position="245"/>
        <end position="297"/>
    </location>
</feature>
<dbReference type="Pfam" id="PF13426">
    <property type="entry name" value="PAS_9"/>
    <property type="match status" value="1"/>
</dbReference>
<dbReference type="SUPFAM" id="SSF55785">
    <property type="entry name" value="PYP-like sensor domain (PAS domain)"/>
    <property type="match status" value="7"/>
</dbReference>
<dbReference type="Gene3D" id="3.20.20.450">
    <property type="entry name" value="EAL domain"/>
    <property type="match status" value="1"/>
</dbReference>
<feature type="domain" description="PAC" evidence="2">
    <location>
        <begin position="887"/>
        <end position="939"/>
    </location>
</feature>
<dbReference type="SMART" id="SM00052">
    <property type="entry name" value="EAL"/>
    <property type="match status" value="1"/>
</dbReference>
<dbReference type="SUPFAM" id="SSF55781">
    <property type="entry name" value="GAF domain-like"/>
    <property type="match status" value="1"/>
</dbReference>
<dbReference type="NCBIfam" id="TIGR00229">
    <property type="entry name" value="sensory_box"/>
    <property type="match status" value="5"/>
</dbReference>
<feature type="domain" description="PAS" evidence="1">
    <location>
        <begin position="298"/>
        <end position="368"/>
    </location>
</feature>
<dbReference type="FunFam" id="3.30.70.270:FF:000001">
    <property type="entry name" value="Diguanylate cyclase domain protein"/>
    <property type="match status" value="1"/>
</dbReference>
<dbReference type="InterPro" id="IPR029016">
    <property type="entry name" value="GAF-like_dom_sf"/>
</dbReference>
<dbReference type="eggNOG" id="COG3447">
    <property type="taxonomic scope" value="Bacteria"/>
</dbReference>
<dbReference type="InterPro" id="IPR029787">
    <property type="entry name" value="Nucleotide_cyclase"/>
</dbReference>
<organism evidence="5 6">
    <name type="scientific">Martelella mediterranea DSM 17316</name>
    <dbReference type="NCBI Taxonomy" id="1122214"/>
    <lineage>
        <taxon>Bacteria</taxon>
        <taxon>Pseudomonadati</taxon>
        <taxon>Pseudomonadota</taxon>
        <taxon>Alphaproteobacteria</taxon>
        <taxon>Hyphomicrobiales</taxon>
        <taxon>Aurantimonadaceae</taxon>
        <taxon>Martelella</taxon>
    </lineage>
</organism>
<dbReference type="RefSeq" id="WP_018066008.1">
    <property type="nucleotide sequence ID" value="NZ_AQWH01000018.1"/>
</dbReference>
<dbReference type="PROSITE" id="PS50112">
    <property type="entry name" value="PAS"/>
    <property type="match status" value="5"/>
</dbReference>
<evidence type="ECO:0000259" key="2">
    <source>
        <dbReference type="PROSITE" id="PS50113"/>
    </source>
</evidence>
<dbReference type="InterPro" id="IPR000160">
    <property type="entry name" value="GGDEF_dom"/>
</dbReference>
<dbReference type="Pfam" id="PF00990">
    <property type="entry name" value="GGDEF"/>
    <property type="match status" value="1"/>
</dbReference>
<dbReference type="eggNOG" id="COG5001">
    <property type="taxonomic scope" value="Bacteria"/>
</dbReference>
<evidence type="ECO:0000259" key="1">
    <source>
        <dbReference type="PROSITE" id="PS50112"/>
    </source>
</evidence>
<dbReference type="SMART" id="SM00086">
    <property type="entry name" value="PAC"/>
    <property type="match status" value="7"/>
</dbReference>
<dbReference type="SMART" id="SM00267">
    <property type="entry name" value="GGDEF"/>
    <property type="match status" value="1"/>
</dbReference>
<dbReference type="OrthoDB" id="9814202at2"/>
<dbReference type="InterPro" id="IPR013656">
    <property type="entry name" value="PAS_4"/>
</dbReference>
<dbReference type="Pfam" id="PF08447">
    <property type="entry name" value="PAS_3"/>
    <property type="match status" value="4"/>
</dbReference>
<dbReference type="PROSITE" id="PS50883">
    <property type="entry name" value="EAL"/>
    <property type="match status" value="1"/>
</dbReference>
<dbReference type="PROSITE" id="PS50887">
    <property type="entry name" value="GGDEF"/>
    <property type="match status" value="1"/>
</dbReference>
<name>A0A1U9Z3T1_9HYPH</name>
<dbReference type="Pfam" id="PF00563">
    <property type="entry name" value="EAL"/>
    <property type="match status" value="1"/>
</dbReference>
<dbReference type="InterPro" id="IPR001633">
    <property type="entry name" value="EAL_dom"/>
</dbReference>
<dbReference type="EC" id="2.7.7.65" evidence="5"/>
<dbReference type="InterPro" id="IPR035919">
    <property type="entry name" value="EAL_sf"/>
</dbReference>
<dbReference type="InterPro" id="IPR052155">
    <property type="entry name" value="Biofilm_reg_signaling"/>
</dbReference>
<feature type="domain" description="PAC" evidence="2">
    <location>
        <begin position="372"/>
        <end position="424"/>
    </location>
</feature>
<accession>A0A1U9Z3T1</accession>
<dbReference type="PANTHER" id="PTHR44757:SF4">
    <property type="entry name" value="DIGUANYLATE CYCLASE DGCE-RELATED"/>
    <property type="match status" value="1"/>
</dbReference>
<dbReference type="InterPro" id="IPR003018">
    <property type="entry name" value="GAF"/>
</dbReference>
<feature type="domain" description="PAC" evidence="2">
    <location>
        <begin position="758"/>
        <end position="811"/>
    </location>
</feature>
<keyword evidence="5" id="KW-0548">Nucleotidyltransferase</keyword>
<protein>
    <submittedName>
        <fullName evidence="5">Putative diguanylate cyclase YegE</fullName>
        <ecNumber evidence="5">2.7.7.65</ecNumber>
    </submittedName>
</protein>
<feature type="domain" description="PAS" evidence="1">
    <location>
        <begin position="174"/>
        <end position="218"/>
    </location>
</feature>
<dbReference type="SUPFAM" id="SSF55073">
    <property type="entry name" value="Nucleotide cyclase"/>
    <property type="match status" value="1"/>
</dbReference>
<evidence type="ECO:0000313" key="5">
    <source>
        <dbReference type="EMBL" id="AQZ52363.1"/>
    </source>
</evidence>
<dbReference type="EMBL" id="CP020330">
    <property type="protein sequence ID" value="AQZ52363.1"/>
    <property type="molecule type" value="Genomic_DNA"/>
</dbReference>
<feature type="domain" description="EAL" evidence="3">
    <location>
        <begin position="1246"/>
        <end position="1494"/>
    </location>
</feature>
<feature type="domain" description="PAC" evidence="2">
    <location>
        <begin position="1018"/>
        <end position="1070"/>
    </location>
</feature>
<dbReference type="InterPro" id="IPR000700">
    <property type="entry name" value="PAS-assoc_C"/>
</dbReference>
<evidence type="ECO:0000313" key="6">
    <source>
        <dbReference type="Proteomes" id="UP000191135"/>
    </source>
</evidence>
<dbReference type="PROSITE" id="PS50113">
    <property type="entry name" value="PAC"/>
    <property type="match status" value="7"/>
</dbReference>
<dbReference type="CDD" id="cd01949">
    <property type="entry name" value="GGDEF"/>
    <property type="match status" value="1"/>
</dbReference>
<dbReference type="InterPro" id="IPR043128">
    <property type="entry name" value="Rev_trsase/Diguanyl_cyclase"/>
</dbReference>
<dbReference type="InterPro" id="IPR013655">
    <property type="entry name" value="PAS_fold_3"/>
</dbReference>
<dbReference type="SUPFAM" id="SSF141868">
    <property type="entry name" value="EAL domain-like"/>
    <property type="match status" value="1"/>
</dbReference>
<dbReference type="Gene3D" id="3.30.450.40">
    <property type="match status" value="1"/>
</dbReference>
<dbReference type="PANTHER" id="PTHR44757">
    <property type="entry name" value="DIGUANYLATE CYCLASE DGCP"/>
    <property type="match status" value="1"/>
</dbReference>
<feature type="domain" description="PAC" evidence="2">
    <location>
        <begin position="630"/>
        <end position="681"/>
    </location>
</feature>
<sequence>MNSPLKPNAEEKRLAALRKLEVIDTQPEAEFDALARAAALVCGTPVSLISLIDRDRQWFKANVGLEGLVETERRLSFCTYAIEGDGLLEVGDARKDERFAANPFVTGDPGIRFYAGVPLKLSGGENVGSLCVIDMEARSLSDEQRQILSHLAEATARALEMRRAFLHENELLAAAAETQSILQNSEDAIVTMDMGGRITRWNRAAERMFGYAADEALGASAGIMAGDDTAAYDPYSRLRELGNARTIRTERRHRDGSAIPVSVSIGPVVSEDGDIVGATEIIRDISDILATQNELSQAEQRLRRLYQSTPAMLHAVDPDGRLLSVSDRWLEVMGYCREDVLGRPLADFMPGSSARRFRTELLPALASEGYYEDVEAQMTTRSGAVIEVLLSAVIERGASGEVLRSIGIVENVTYRRQIEMALRAERRRLGQIIEGTGAGTWEWNVITGENRVNDEWAAMLGYTLKELAPVTIDAFRDRIHPDDRPLLDARIDAHFNGETNDFEAELRIRHKDGQWIWIATRGRVLARRSDGRPEWMFGIHVDITVQKRREEELRLSKELLDRTGQVAGVGGWELDLVEGRLRWSKETCRIHDVEPDYEPQLDTAINFYAPDSQALIMAAVEKCIATGEGWDLELQLITARGKLLWVRAVGSAEYANGRVVRMVGTFQDISEAVAQRKALEEVNRLFSVATETGRIGIWDADLVTGKTNYSDIWCELIGYTREEVTDSGTAWQSFIHPDDMDRALAADAAHVRGEAPIFEEQFRMRHKDGRWIWILDRGLVTERDDEGRPLRMIGTHTDITRQKEREAERLLNAERMAIAADNGGIGIWEINLSTNEASWDAGMYRLYGLSPDTSPPLLEVWERNTHEEDAARVSGAVRRAIENDDLMDEEYRVVWPDGSVHHLHGSARLVRGVDGGPDRFIGVTWDVTEERQLALDLGEQHELMRVTLDSIGDAVITANADGTIRWLNPIAEHMTGWSTADAEGEPSHRVFSIIHEESREPAMDPIRTCLELRQVVGLSEDTLLISRDGRAFAIEDSCAPIRNGEGEVLGAVLVFHDVSEQRRLAREMSYRASHDQLTGLINRSEFERRMYKTLDAARAGGPDSALLFIDLDRFKIVNDSCGHAVGDELLIKISRLIQGVIRANDALARLGGDEFAAIIENCPIDIAQNIAQKICDAVADFVLVHEGKHYRIGASIGLARINDAAASVATILQEADAACYAAKEEGRNRVHVWRDYDEAVRSLVGQTSWVTRIEEALEEDGFVLYAQKIVPFSGTGGKTHVELLLRMIDENGGVIPPSAFLPASERFNLATRIDRWVLAHALEWMQSAGAGPQSVVSVNVSGQSVGDRGFHRFALELLDGASEAVRRSLCLEITETSVISNMAEAMEFIRALRDRGVMIALDDFGAGSSSFSYLKRFSIDFLKIDGQFAQGLLTHPVDEATIRCFVEMARVLNIQTVAEYVSDDKIAARLRDMGVDLAQGYAYHLPEPAAGLKL</sequence>
<dbReference type="CDD" id="cd01948">
    <property type="entry name" value="EAL"/>
    <property type="match status" value="1"/>
</dbReference>
<dbReference type="Pfam" id="PF08448">
    <property type="entry name" value="PAS_4"/>
    <property type="match status" value="2"/>
</dbReference>
<dbReference type="SMART" id="SM00091">
    <property type="entry name" value="PAS"/>
    <property type="match status" value="6"/>
</dbReference>
<dbReference type="NCBIfam" id="TIGR00254">
    <property type="entry name" value="GGDEF"/>
    <property type="match status" value="1"/>
</dbReference>
<reference evidence="5 6" key="1">
    <citation type="submission" date="2017-03" db="EMBL/GenBank/DDBJ databases">
        <title>Foreign affairs: Plasmid Transfer between Roseobacters and Rhizobia.</title>
        <authorList>
            <person name="Bartling P."/>
            <person name="Bunk B."/>
            <person name="Overmann J."/>
            <person name="Brinkmann H."/>
            <person name="Petersen J."/>
        </authorList>
    </citation>
    <scope>NUCLEOTIDE SEQUENCE [LARGE SCALE GENOMIC DNA]</scope>
    <source>
        <strain evidence="5 6">MACL11</strain>
    </source>
</reference>
<dbReference type="KEGG" id="mmed:Mame_03044"/>
<feature type="domain" description="PAS" evidence="1">
    <location>
        <begin position="940"/>
        <end position="1013"/>
    </location>
</feature>
<keyword evidence="5" id="KW-0808">Transferase</keyword>
<evidence type="ECO:0000259" key="4">
    <source>
        <dbReference type="PROSITE" id="PS50887"/>
    </source>
</evidence>
<dbReference type="CDD" id="cd00130">
    <property type="entry name" value="PAS"/>
    <property type="match status" value="6"/>
</dbReference>
<dbReference type="Gene3D" id="3.30.450.20">
    <property type="entry name" value="PAS domain"/>
    <property type="match status" value="7"/>
</dbReference>
<dbReference type="STRING" id="1122214.Mame_03044"/>
<dbReference type="InterPro" id="IPR000014">
    <property type="entry name" value="PAS"/>
</dbReference>
<dbReference type="InterPro" id="IPR035965">
    <property type="entry name" value="PAS-like_dom_sf"/>
</dbReference>
<evidence type="ECO:0000259" key="3">
    <source>
        <dbReference type="PROSITE" id="PS50883"/>
    </source>
</evidence>
<dbReference type="Proteomes" id="UP000191135">
    <property type="component" value="Chromosome"/>
</dbReference>
<gene>
    <name evidence="5" type="primary">yegE</name>
    <name evidence="5" type="ORF">Mame_03044</name>
</gene>
<feature type="domain" description="GGDEF" evidence="4">
    <location>
        <begin position="1102"/>
        <end position="1235"/>
    </location>
</feature>
<feature type="domain" description="PAC" evidence="2">
    <location>
        <begin position="502"/>
        <end position="555"/>
    </location>
</feature>
<dbReference type="InterPro" id="IPR001610">
    <property type="entry name" value="PAC"/>
</dbReference>